<dbReference type="EMBL" id="BAABME010002169">
    <property type="protein sequence ID" value="GAA0153390.1"/>
    <property type="molecule type" value="Genomic_DNA"/>
</dbReference>
<comment type="similarity">
    <text evidence="2">Belongs to the LAZY family.</text>
</comment>
<dbReference type="GO" id="GO:0040008">
    <property type="term" value="P:regulation of growth"/>
    <property type="evidence" value="ECO:0007669"/>
    <property type="project" value="InterPro"/>
</dbReference>
<dbReference type="PANTHER" id="PTHR34045">
    <property type="entry name" value="OS03G0406300 PROTEIN"/>
    <property type="match status" value="1"/>
</dbReference>
<feature type="region of interest" description="Disordered" evidence="3">
    <location>
        <begin position="1"/>
        <end position="62"/>
    </location>
</feature>
<keyword evidence="1" id="KW-0341">Growth regulation</keyword>
<dbReference type="InterPro" id="IPR044683">
    <property type="entry name" value="LAZY"/>
</dbReference>
<protein>
    <submittedName>
        <fullName evidence="4">Uncharacterized protein</fullName>
    </submittedName>
</protein>
<name>A0AAV3PQ83_LITER</name>
<organism evidence="4 5">
    <name type="scientific">Lithospermum erythrorhizon</name>
    <name type="common">Purple gromwell</name>
    <name type="synonym">Lithospermum officinale var. erythrorhizon</name>
    <dbReference type="NCBI Taxonomy" id="34254"/>
    <lineage>
        <taxon>Eukaryota</taxon>
        <taxon>Viridiplantae</taxon>
        <taxon>Streptophyta</taxon>
        <taxon>Embryophyta</taxon>
        <taxon>Tracheophyta</taxon>
        <taxon>Spermatophyta</taxon>
        <taxon>Magnoliopsida</taxon>
        <taxon>eudicotyledons</taxon>
        <taxon>Gunneridae</taxon>
        <taxon>Pentapetalae</taxon>
        <taxon>asterids</taxon>
        <taxon>lamiids</taxon>
        <taxon>Boraginales</taxon>
        <taxon>Boraginaceae</taxon>
        <taxon>Boraginoideae</taxon>
        <taxon>Lithospermeae</taxon>
        <taxon>Lithospermum</taxon>
    </lineage>
</organism>
<feature type="compositionally biased region" description="Polar residues" evidence="3">
    <location>
        <begin position="48"/>
        <end position="62"/>
    </location>
</feature>
<evidence type="ECO:0000256" key="1">
    <source>
        <dbReference type="ARBA" id="ARBA00022604"/>
    </source>
</evidence>
<reference evidence="4 5" key="1">
    <citation type="submission" date="2024-01" db="EMBL/GenBank/DDBJ databases">
        <title>The complete chloroplast genome sequence of Lithospermum erythrorhizon: insights into the phylogenetic relationship among Boraginaceae species and the maternal lineages of purple gromwells.</title>
        <authorList>
            <person name="Okada T."/>
            <person name="Watanabe K."/>
        </authorList>
    </citation>
    <scope>NUCLEOTIDE SEQUENCE [LARGE SCALE GENOMIC DNA]</scope>
</reference>
<dbReference type="AlphaFoldDB" id="A0AAV3PQ83"/>
<dbReference type="Proteomes" id="UP001454036">
    <property type="component" value="Unassembled WGS sequence"/>
</dbReference>
<keyword evidence="5" id="KW-1185">Reference proteome</keyword>
<dbReference type="PANTHER" id="PTHR34045:SF3">
    <property type="entry name" value="PROTEIN LAZY 4"/>
    <property type="match status" value="1"/>
</dbReference>
<evidence type="ECO:0000256" key="2">
    <source>
        <dbReference type="ARBA" id="ARBA00024198"/>
    </source>
</evidence>
<evidence type="ECO:0000313" key="5">
    <source>
        <dbReference type="Proteomes" id="UP001454036"/>
    </source>
</evidence>
<comment type="caution">
    <text evidence="4">The sequence shown here is derived from an EMBL/GenBank/DDBJ whole genome shotgun (WGS) entry which is preliminary data.</text>
</comment>
<evidence type="ECO:0000313" key="4">
    <source>
        <dbReference type="EMBL" id="GAA0153390.1"/>
    </source>
</evidence>
<proteinExistence type="inferred from homology"/>
<evidence type="ECO:0000256" key="3">
    <source>
        <dbReference type="SAM" id="MobiDB-lite"/>
    </source>
</evidence>
<sequence>MHGKLNGGGQANKKQSGVPRPSVTKQENHTKEEFSDWPNGLLAIGTFGNVNNPPRQNVEIQNTEIHERAPQETDEIEQSQSPPDLTEFSQEEIGHLQKELKKLLTKKPIAKAEADKINELPLDRFLNCPSSLEVDRRVSGRFSTNSSEIIDEEEIDRTIRVILGRCKDVRLETKNRSIGKKSITFLLKKMFVCSSGFAPTPRLRETFQESRMEKLLRTMLSKKMNPQGSSSRMSTKKFIEDIRKTKVEKEEEKEDKSDDKCKWVKTDSDFIVLEI</sequence>
<feature type="compositionally biased region" description="Gly residues" evidence="3">
    <location>
        <begin position="1"/>
        <end position="10"/>
    </location>
</feature>
<gene>
    <name evidence="4" type="ORF">LIER_11639</name>
</gene>
<dbReference type="GO" id="GO:0009630">
    <property type="term" value="P:gravitropism"/>
    <property type="evidence" value="ECO:0007669"/>
    <property type="project" value="InterPro"/>
</dbReference>
<accession>A0AAV3PQ83</accession>